<comment type="similarity">
    <text evidence="1">Belongs to the short-chain dehydrogenases/reductases (SDR) family.</text>
</comment>
<evidence type="ECO:0000313" key="3">
    <source>
        <dbReference type="EMBL" id="KAF2786221.1"/>
    </source>
</evidence>
<dbReference type="EMBL" id="MU002515">
    <property type="protein sequence ID" value="KAF2786221.1"/>
    <property type="molecule type" value="Genomic_DNA"/>
</dbReference>
<dbReference type="AlphaFoldDB" id="A0A6A6WQM9"/>
<dbReference type="Proteomes" id="UP000799757">
    <property type="component" value="Unassembled WGS sequence"/>
</dbReference>
<protein>
    <submittedName>
        <fullName evidence="3">NAD-P-binding protein</fullName>
    </submittedName>
</protein>
<name>A0A6A6WQM9_9PLEO</name>
<dbReference type="PRINTS" id="PR00081">
    <property type="entry name" value="GDHRDH"/>
</dbReference>
<accession>A0A6A6WQM9</accession>
<proteinExistence type="inferred from homology"/>
<organism evidence="3 4">
    <name type="scientific">Melanomma pulvis-pyrius CBS 109.77</name>
    <dbReference type="NCBI Taxonomy" id="1314802"/>
    <lineage>
        <taxon>Eukaryota</taxon>
        <taxon>Fungi</taxon>
        <taxon>Dikarya</taxon>
        <taxon>Ascomycota</taxon>
        <taxon>Pezizomycotina</taxon>
        <taxon>Dothideomycetes</taxon>
        <taxon>Pleosporomycetidae</taxon>
        <taxon>Pleosporales</taxon>
        <taxon>Melanommataceae</taxon>
        <taxon>Melanomma</taxon>
    </lineage>
</organism>
<dbReference type="OrthoDB" id="10253736at2759"/>
<evidence type="ECO:0000313" key="4">
    <source>
        <dbReference type="Proteomes" id="UP000799757"/>
    </source>
</evidence>
<keyword evidence="4" id="KW-1185">Reference proteome</keyword>
<keyword evidence="2" id="KW-0560">Oxidoreductase</keyword>
<dbReference type="Pfam" id="PF13561">
    <property type="entry name" value="adh_short_C2"/>
    <property type="match status" value="1"/>
</dbReference>
<dbReference type="CDD" id="cd05233">
    <property type="entry name" value="SDR_c"/>
    <property type="match status" value="1"/>
</dbReference>
<dbReference type="Gene3D" id="3.40.50.720">
    <property type="entry name" value="NAD(P)-binding Rossmann-like Domain"/>
    <property type="match status" value="1"/>
</dbReference>
<gene>
    <name evidence="3" type="ORF">K505DRAFT_260341</name>
</gene>
<evidence type="ECO:0000256" key="1">
    <source>
        <dbReference type="ARBA" id="ARBA00006484"/>
    </source>
</evidence>
<dbReference type="PANTHER" id="PTHR24321">
    <property type="entry name" value="DEHYDROGENASES, SHORT CHAIN"/>
    <property type="match status" value="1"/>
</dbReference>
<reference evidence="3" key="1">
    <citation type="journal article" date="2020" name="Stud. Mycol.">
        <title>101 Dothideomycetes genomes: a test case for predicting lifestyles and emergence of pathogens.</title>
        <authorList>
            <person name="Haridas S."/>
            <person name="Albert R."/>
            <person name="Binder M."/>
            <person name="Bloem J."/>
            <person name="Labutti K."/>
            <person name="Salamov A."/>
            <person name="Andreopoulos B."/>
            <person name="Baker S."/>
            <person name="Barry K."/>
            <person name="Bills G."/>
            <person name="Bluhm B."/>
            <person name="Cannon C."/>
            <person name="Castanera R."/>
            <person name="Culley D."/>
            <person name="Daum C."/>
            <person name="Ezra D."/>
            <person name="Gonzalez J."/>
            <person name="Henrissat B."/>
            <person name="Kuo A."/>
            <person name="Liang C."/>
            <person name="Lipzen A."/>
            <person name="Lutzoni F."/>
            <person name="Magnuson J."/>
            <person name="Mondo S."/>
            <person name="Nolan M."/>
            <person name="Ohm R."/>
            <person name="Pangilinan J."/>
            <person name="Park H.-J."/>
            <person name="Ramirez L."/>
            <person name="Alfaro M."/>
            <person name="Sun H."/>
            <person name="Tritt A."/>
            <person name="Yoshinaga Y."/>
            <person name="Zwiers L.-H."/>
            <person name="Turgeon B."/>
            <person name="Goodwin S."/>
            <person name="Spatafora J."/>
            <person name="Crous P."/>
            <person name="Grigoriev I."/>
        </authorList>
    </citation>
    <scope>NUCLEOTIDE SEQUENCE</scope>
    <source>
        <strain evidence="3">CBS 109.77</strain>
    </source>
</reference>
<dbReference type="SUPFAM" id="SSF51735">
    <property type="entry name" value="NAD(P)-binding Rossmann-fold domains"/>
    <property type="match status" value="1"/>
</dbReference>
<evidence type="ECO:0000256" key="2">
    <source>
        <dbReference type="ARBA" id="ARBA00023002"/>
    </source>
</evidence>
<dbReference type="GO" id="GO:0016491">
    <property type="term" value="F:oxidoreductase activity"/>
    <property type="evidence" value="ECO:0007669"/>
    <property type="project" value="UniProtKB-KW"/>
</dbReference>
<dbReference type="PANTHER" id="PTHR24321:SF8">
    <property type="entry name" value="ESTRADIOL 17-BETA-DEHYDROGENASE 8-RELATED"/>
    <property type="match status" value="1"/>
</dbReference>
<dbReference type="InterPro" id="IPR002347">
    <property type="entry name" value="SDR_fam"/>
</dbReference>
<dbReference type="InterPro" id="IPR036291">
    <property type="entry name" value="NAD(P)-bd_dom_sf"/>
</dbReference>
<sequence>MALPSLDLDLHGSHVLITGGAGLIGRVVVDHFVAAGARVSCLDISYSTEVNPECKSHAPYTQIHCDVSSEDSVQAAFETATSTHGPVEVCVALASLDFSVLQHSSFVDASFMQLKRTLDVNIAGTWLTAREWLRGVRKAKQEGKKLSNVNLIIIGSESGHFGERQNAEYSLAKSAVQGGLLMSLRAEVVREWPGARVNAVAPGPVDTDRWTEECKQNPEQYYLEAQATTALCQPVPRGAVAKAILFLASDNFSSHVHGQVINVDGGKQGKVVWTKEEVA</sequence>